<accession>A0A8U0WMQ9</accession>
<dbReference type="GeneID" id="119635338"/>
<keyword evidence="1" id="KW-0472">Membrane</keyword>
<organism evidence="2 3">
    <name type="scientific">Glossina fuscipes</name>
    <dbReference type="NCBI Taxonomy" id="7396"/>
    <lineage>
        <taxon>Eukaryota</taxon>
        <taxon>Metazoa</taxon>
        <taxon>Ecdysozoa</taxon>
        <taxon>Arthropoda</taxon>
        <taxon>Hexapoda</taxon>
        <taxon>Insecta</taxon>
        <taxon>Pterygota</taxon>
        <taxon>Neoptera</taxon>
        <taxon>Endopterygota</taxon>
        <taxon>Diptera</taxon>
        <taxon>Brachycera</taxon>
        <taxon>Muscomorpha</taxon>
        <taxon>Hippoboscoidea</taxon>
        <taxon>Glossinidae</taxon>
        <taxon>Glossina</taxon>
    </lineage>
</organism>
<proteinExistence type="predicted"/>
<reference evidence="3" key="1">
    <citation type="submission" date="2025-08" db="UniProtKB">
        <authorList>
            <consortium name="RefSeq"/>
        </authorList>
    </citation>
    <scope>IDENTIFICATION</scope>
    <source>
        <tissue evidence="3">Whole body pupa</tissue>
    </source>
</reference>
<protein>
    <submittedName>
        <fullName evidence="3">Uncharacterized protein LOC119635338</fullName>
    </submittedName>
</protein>
<dbReference type="PANTHER" id="PTHR38001:SF1">
    <property type="entry name" value="PROTEIN CEBPZOS"/>
    <property type="match status" value="1"/>
</dbReference>
<dbReference type="KEGG" id="gfs:119635338"/>
<gene>
    <name evidence="3" type="primary">LOC119635338</name>
</gene>
<dbReference type="InterPro" id="IPR037764">
    <property type="entry name" value="CEBPZOS"/>
</dbReference>
<evidence type="ECO:0000313" key="3">
    <source>
        <dbReference type="RefSeq" id="XP_037886046.1"/>
    </source>
</evidence>
<keyword evidence="1" id="KW-0812">Transmembrane</keyword>
<sequence length="88" mass="10367">MLPKTPKSGFWKFVKTSAKVLFVIEAVCFAGSYAVYHRMNTNREFRQYINQNCPSLLDYYYKLGEFLGSSKLRELDATIWRAQDTKRE</sequence>
<feature type="transmembrane region" description="Helical" evidence="1">
    <location>
        <begin position="20"/>
        <end position="36"/>
    </location>
</feature>
<dbReference type="RefSeq" id="XP_037886046.1">
    <property type="nucleotide sequence ID" value="XM_038030118.1"/>
</dbReference>
<keyword evidence="2" id="KW-1185">Reference proteome</keyword>
<keyword evidence="1" id="KW-1133">Transmembrane helix</keyword>
<dbReference type="PANTHER" id="PTHR38001">
    <property type="entry name" value="PROTEIN CEBPZOS"/>
    <property type="match status" value="1"/>
</dbReference>
<evidence type="ECO:0000313" key="2">
    <source>
        <dbReference type="Proteomes" id="UP000092443"/>
    </source>
</evidence>
<name>A0A8U0WMQ9_9MUSC</name>
<dbReference type="AlphaFoldDB" id="A0A8U0WMQ9"/>
<dbReference type="Proteomes" id="UP000092443">
    <property type="component" value="Unplaced"/>
</dbReference>
<evidence type="ECO:0000256" key="1">
    <source>
        <dbReference type="SAM" id="Phobius"/>
    </source>
</evidence>